<dbReference type="Gene3D" id="3.40.50.720">
    <property type="entry name" value="NAD(P)-binding Rossmann-like Domain"/>
    <property type="match status" value="1"/>
</dbReference>
<dbReference type="EMBL" id="JAGPYM010000004">
    <property type="protein sequence ID" value="KAH6895918.1"/>
    <property type="molecule type" value="Genomic_DNA"/>
</dbReference>
<sequence>MPFIQPPVPPLPQGIDLSGKTAIVTGATAGIGLELSRQLLTHKVSNLVMAVRNVSKGESVRQALLSEPAIKAANPNANVKVMQLDTENYPSVQAFAAAYGAEFRDLHLLMANAGIGNLAREFASSGHEKHVQVNYLSNVLLTLALLPILEDTATRTGEPTRVTWTGSRMHKQSSIVGKTPLKKGEQVLKHFDTSEDIPAYARYGDSKLLCVLFQLELAKHYKPDKVIVNNFCPGMIRTSLTEVLPFYIRIPVHLMQAIRARSPEKAGWMALNAAVVVDAESHGRLLEDMVVGEVFQWIHSEDGEKVQKMVWNETIDEMAGMVNLPSWMGKLA</sequence>
<dbReference type="AlphaFoldDB" id="A0A9P8WB31"/>
<dbReference type="PANTHER" id="PTHR24320:SF252">
    <property type="entry name" value="DEHYDROGENASE_REDUCTASE FAMILY PROTEIN, PUTATIVE (AFU_ORTHOLOGUE AFUA_3G08550)-RELATED"/>
    <property type="match status" value="1"/>
</dbReference>
<dbReference type="InterPro" id="IPR036291">
    <property type="entry name" value="NAD(P)-bd_dom_sf"/>
</dbReference>
<keyword evidence="2" id="KW-0521">NADP</keyword>
<evidence type="ECO:0000256" key="3">
    <source>
        <dbReference type="ARBA" id="ARBA00023002"/>
    </source>
</evidence>
<dbReference type="Proteomes" id="UP000777438">
    <property type="component" value="Unassembled WGS sequence"/>
</dbReference>
<accession>A0A9P8WB31</accession>
<dbReference type="PANTHER" id="PTHR24320">
    <property type="entry name" value="RETINOL DEHYDROGENASE"/>
    <property type="match status" value="1"/>
</dbReference>
<dbReference type="SUPFAM" id="SSF51735">
    <property type="entry name" value="NAD(P)-binding Rossmann-fold domains"/>
    <property type="match status" value="1"/>
</dbReference>
<dbReference type="PRINTS" id="PR00081">
    <property type="entry name" value="GDHRDH"/>
</dbReference>
<dbReference type="GO" id="GO:0016491">
    <property type="term" value="F:oxidoreductase activity"/>
    <property type="evidence" value="ECO:0007669"/>
    <property type="project" value="UniProtKB-KW"/>
</dbReference>
<gene>
    <name evidence="4" type="ORF">B0T10DRAFT_587483</name>
</gene>
<evidence type="ECO:0000256" key="1">
    <source>
        <dbReference type="ARBA" id="ARBA00006484"/>
    </source>
</evidence>
<reference evidence="4 5" key="1">
    <citation type="journal article" date="2021" name="Nat. Commun.">
        <title>Genetic determinants of endophytism in the Arabidopsis root mycobiome.</title>
        <authorList>
            <person name="Mesny F."/>
            <person name="Miyauchi S."/>
            <person name="Thiergart T."/>
            <person name="Pickel B."/>
            <person name="Atanasova L."/>
            <person name="Karlsson M."/>
            <person name="Huettel B."/>
            <person name="Barry K.W."/>
            <person name="Haridas S."/>
            <person name="Chen C."/>
            <person name="Bauer D."/>
            <person name="Andreopoulos W."/>
            <person name="Pangilinan J."/>
            <person name="LaButti K."/>
            <person name="Riley R."/>
            <person name="Lipzen A."/>
            <person name="Clum A."/>
            <person name="Drula E."/>
            <person name="Henrissat B."/>
            <person name="Kohler A."/>
            <person name="Grigoriev I.V."/>
            <person name="Martin F.M."/>
            <person name="Hacquard S."/>
        </authorList>
    </citation>
    <scope>NUCLEOTIDE SEQUENCE [LARGE SCALE GENOMIC DNA]</scope>
    <source>
        <strain evidence="4 5">MPI-CAGE-CH-0241</strain>
    </source>
</reference>
<name>A0A9P8WB31_9HYPO</name>
<comment type="caution">
    <text evidence="4">The sequence shown here is derived from an EMBL/GenBank/DDBJ whole genome shotgun (WGS) entry which is preliminary data.</text>
</comment>
<organism evidence="4 5">
    <name type="scientific">Thelonectria olida</name>
    <dbReference type="NCBI Taxonomy" id="1576542"/>
    <lineage>
        <taxon>Eukaryota</taxon>
        <taxon>Fungi</taxon>
        <taxon>Dikarya</taxon>
        <taxon>Ascomycota</taxon>
        <taxon>Pezizomycotina</taxon>
        <taxon>Sordariomycetes</taxon>
        <taxon>Hypocreomycetidae</taxon>
        <taxon>Hypocreales</taxon>
        <taxon>Nectriaceae</taxon>
        <taxon>Thelonectria</taxon>
    </lineage>
</organism>
<evidence type="ECO:0000313" key="4">
    <source>
        <dbReference type="EMBL" id="KAH6895918.1"/>
    </source>
</evidence>
<keyword evidence="5" id="KW-1185">Reference proteome</keyword>
<keyword evidence="3" id="KW-0560">Oxidoreductase</keyword>
<protein>
    <submittedName>
        <fullName evidence="4">Uncharacterized protein</fullName>
    </submittedName>
</protein>
<dbReference type="InterPro" id="IPR002347">
    <property type="entry name" value="SDR_fam"/>
</dbReference>
<proteinExistence type="inferred from homology"/>
<evidence type="ECO:0000256" key="2">
    <source>
        <dbReference type="ARBA" id="ARBA00022857"/>
    </source>
</evidence>
<comment type="similarity">
    <text evidence="1">Belongs to the short-chain dehydrogenases/reductases (SDR) family.</text>
</comment>
<dbReference type="OrthoDB" id="542013at2759"/>
<dbReference type="Pfam" id="PF00106">
    <property type="entry name" value="adh_short"/>
    <property type="match status" value="1"/>
</dbReference>
<evidence type="ECO:0000313" key="5">
    <source>
        <dbReference type="Proteomes" id="UP000777438"/>
    </source>
</evidence>